<organism evidence="8 9">
    <name type="scientific">Mortierella isabellina</name>
    <name type="common">Filamentous fungus</name>
    <name type="synonym">Umbelopsis isabellina</name>
    <dbReference type="NCBI Taxonomy" id="91625"/>
    <lineage>
        <taxon>Eukaryota</taxon>
        <taxon>Fungi</taxon>
        <taxon>Fungi incertae sedis</taxon>
        <taxon>Mucoromycota</taxon>
        <taxon>Mucoromycotina</taxon>
        <taxon>Umbelopsidomycetes</taxon>
        <taxon>Umbelopsidales</taxon>
        <taxon>Umbelopsidaceae</taxon>
        <taxon>Umbelopsis</taxon>
    </lineage>
</organism>
<evidence type="ECO:0000259" key="6">
    <source>
        <dbReference type="Pfam" id="PF00330"/>
    </source>
</evidence>
<dbReference type="InterPro" id="IPR015931">
    <property type="entry name" value="Acnase/IPM_dHydase_lsu_aba_1/3"/>
</dbReference>
<keyword evidence="2" id="KW-0408">Iron</keyword>
<dbReference type="SUPFAM" id="SSF53732">
    <property type="entry name" value="Aconitase iron-sulfur domain"/>
    <property type="match status" value="1"/>
</dbReference>
<evidence type="ECO:0000256" key="5">
    <source>
        <dbReference type="SAM" id="MobiDB-lite"/>
    </source>
</evidence>
<dbReference type="InterPro" id="IPR036008">
    <property type="entry name" value="Aconitase_4Fe-4S_dom"/>
</dbReference>
<accession>A0A8H7U762</accession>
<dbReference type="AlphaFoldDB" id="A0A8H7U762"/>
<dbReference type="InterPro" id="IPR015928">
    <property type="entry name" value="Aconitase/3IPM_dehydase_swvl"/>
</dbReference>
<proteinExistence type="predicted"/>
<name>A0A8H7U762_MORIS</name>
<dbReference type="InterPro" id="IPR000573">
    <property type="entry name" value="AconitaseA/IPMdHydase_ssu_swvl"/>
</dbReference>
<keyword evidence="9" id="KW-1185">Reference proteome</keyword>
<dbReference type="EMBL" id="JAEPQZ010000015">
    <property type="protein sequence ID" value="KAG2173256.1"/>
    <property type="molecule type" value="Genomic_DNA"/>
</dbReference>
<evidence type="ECO:0000313" key="9">
    <source>
        <dbReference type="Proteomes" id="UP000654370"/>
    </source>
</evidence>
<dbReference type="Pfam" id="PF00694">
    <property type="entry name" value="Aconitase_C"/>
    <property type="match status" value="1"/>
</dbReference>
<gene>
    <name evidence="8" type="ORF">INT43_004630</name>
</gene>
<evidence type="ECO:0000256" key="4">
    <source>
        <dbReference type="ARBA" id="ARBA00023239"/>
    </source>
</evidence>
<dbReference type="GO" id="GO:0170038">
    <property type="term" value="P:proteinogenic amino acid biosynthetic process"/>
    <property type="evidence" value="ECO:0007669"/>
    <property type="project" value="UniProtKB-ARBA"/>
</dbReference>
<evidence type="ECO:0000313" key="8">
    <source>
        <dbReference type="EMBL" id="KAG2173256.1"/>
    </source>
</evidence>
<dbReference type="GO" id="GO:0046872">
    <property type="term" value="F:metal ion binding"/>
    <property type="evidence" value="ECO:0007669"/>
    <property type="project" value="UniProtKB-KW"/>
</dbReference>
<comment type="caution">
    <text evidence="8">The sequence shown here is derived from an EMBL/GenBank/DDBJ whole genome shotgun (WGS) entry which is preliminary data.</text>
</comment>
<keyword evidence="4" id="KW-0456">Lyase</keyword>
<dbReference type="SUPFAM" id="SSF52016">
    <property type="entry name" value="LeuD/IlvD-like"/>
    <property type="match status" value="1"/>
</dbReference>
<dbReference type="PANTHER" id="PTHR43822:SF2">
    <property type="entry name" value="HOMOACONITASE, MITOCHONDRIAL"/>
    <property type="match status" value="1"/>
</dbReference>
<keyword evidence="1" id="KW-0479">Metal-binding</keyword>
<dbReference type="InterPro" id="IPR001030">
    <property type="entry name" value="Acoase/IPM_deHydtase_lsu_aba"/>
</dbReference>
<reference evidence="8" key="1">
    <citation type="submission" date="2020-12" db="EMBL/GenBank/DDBJ databases">
        <title>Metabolic potential, ecology and presence of endohyphal bacteria is reflected in genomic diversity of Mucoromycotina.</title>
        <authorList>
            <person name="Muszewska A."/>
            <person name="Okrasinska A."/>
            <person name="Steczkiewicz K."/>
            <person name="Drgas O."/>
            <person name="Orlowska M."/>
            <person name="Perlinska-Lenart U."/>
            <person name="Aleksandrzak-Piekarczyk T."/>
            <person name="Szatraj K."/>
            <person name="Zielenkiewicz U."/>
            <person name="Pilsyk S."/>
            <person name="Malc E."/>
            <person name="Mieczkowski P."/>
            <person name="Kruszewska J.S."/>
            <person name="Biernat P."/>
            <person name="Pawlowska J."/>
        </authorList>
    </citation>
    <scope>NUCLEOTIDE SEQUENCE</scope>
    <source>
        <strain evidence="8">WA0000067209</strain>
    </source>
</reference>
<dbReference type="PRINTS" id="PR00415">
    <property type="entry name" value="ACONITASE"/>
</dbReference>
<dbReference type="Gene3D" id="3.20.19.10">
    <property type="entry name" value="Aconitase, domain 4"/>
    <property type="match status" value="1"/>
</dbReference>
<dbReference type="PANTHER" id="PTHR43822">
    <property type="entry name" value="HOMOACONITASE, MITOCHONDRIAL-RELATED"/>
    <property type="match status" value="1"/>
</dbReference>
<dbReference type="OrthoDB" id="419183at2759"/>
<protein>
    <submittedName>
        <fullName evidence="8">Uncharacterized protein</fullName>
    </submittedName>
</protein>
<evidence type="ECO:0000256" key="3">
    <source>
        <dbReference type="ARBA" id="ARBA00023014"/>
    </source>
</evidence>
<dbReference type="GO" id="GO:0016829">
    <property type="term" value="F:lyase activity"/>
    <property type="evidence" value="ECO:0007669"/>
    <property type="project" value="UniProtKB-KW"/>
</dbReference>
<feature type="domain" description="Aconitase A/isopropylmalate dehydratase small subunit swivel" evidence="7">
    <location>
        <begin position="532"/>
        <end position="582"/>
    </location>
</feature>
<dbReference type="Proteomes" id="UP000654370">
    <property type="component" value="Unassembled WGS sequence"/>
</dbReference>
<dbReference type="GO" id="GO:0170034">
    <property type="term" value="P:L-amino acid biosynthetic process"/>
    <property type="evidence" value="ECO:0007669"/>
    <property type="project" value="UniProtKB-ARBA"/>
</dbReference>
<dbReference type="GO" id="GO:0051536">
    <property type="term" value="F:iron-sulfur cluster binding"/>
    <property type="evidence" value="ECO:0007669"/>
    <property type="project" value="UniProtKB-KW"/>
</dbReference>
<feature type="region of interest" description="Disordered" evidence="5">
    <location>
        <begin position="655"/>
        <end position="675"/>
    </location>
</feature>
<evidence type="ECO:0000259" key="7">
    <source>
        <dbReference type="Pfam" id="PF00694"/>
    </source>
</evidence>
<dbReference type="Pfam" id="PF00330">
    <property type="entry name" value="Aconitase"/>
    <property type="match status" value="1"/>
</dbReference>
<sequence length="675" mass="73702">MTRPLTLVEKILAHHAMGEAEVAPGNMICVKVDWTMASEASWASMYKTYKKLGSPGAYRSDRIWLAADHIVDPRINHLPKPAAMIAAAEAGVKELDIKDYQPPNTTIMHTEFYRERAQPGMLIIGADSHTCSSGGLGAVAVGLGAADVVFPLVTGETFFQVPEVVKIEFIGKPNVGIGGKDIILHILGEFKRNTIAAGRAVEYCGEGLQYLSCDARFAISNMSTEFGGIAGVFVPDQQTAAFIERRNSNAHKDEALYFRPDSDAQYVETHVVNLAEIESKIALYPSPDNVVDVKDKEGMKFDGMFIGACTTAEEDLIVGALVLQQGLKNGYELAPAKKRKVTPGSIQIIAKLRSLGLLQVYSDAGFEIGVPGCSYCVGMGADQAGEGEVWLSSQNRNFKNRMGKGSIANISSAATVAASSFSMTLKDPRPLLDQIDKDYFNSIRMYWVDHQKSIMYTEPKQNFSKFTESEAYEEEASVLPKSIKSRVQIFGDDVDTDAIIPIDKCTVESEEELGKGAFAYTRPEFVPRVAQGFDIIVAGRGFGSGSSREEAPRALKACGVKAIIAKSYAYIYSRNQANYSLFGVIVEDEKFYADATEECEIEILIPERKVVLNGKQYTFKLDVIEEKLQASGGIAARWKRHGKNLFRKLQQEASASGCGSNSNTSACSTNDVTAW</sequence>
<keyword evidence="3" id="KW-0411">Iron-sulfur</keyword>
<feature type="domain" description="Aconitase/3-isopropylmalate dehydratase large subunit alpha/beta/alpha" evidence="6">
    <location>
        <begin position="83"/>
        <end position="421"/>
    </location>
</feature>
<dbReference type="Gene3D" id="3.30.499.10">
    <property type="entry name" value="Aconitase, domain 3"/>
    <property type="match status" value="2"/>
</dbReference>
<evidence type="ECO:0000256" key="1">
    <source>
        <dbReference type="ARBA" id="ARBA00022723"/>
    </source>
</evidence>
<dbReference type="InterPro" id="IPR050067">
    <property type="entry name" value="IPM_dehydratase_rel_enz"/>
</dbReference>
<evidence type="ECO:0000256" key="2">
    <source>
        <dbReference type="ARBA" id="ARBA00023004"/>
    </source>
</evidence>